<dbReference type="EMBL" id="GBRH01277893">
    <property type="protein sequence ID" value="JAD20002.1"/>
    <property type="molecule type" value="Transcribed_RNA"/>
</dbReference>
<accession>A0A0A8Y8C8</accession>
<reference evidence="1" key="2">
    <citation type="journal article" date="2015" name="Data Brief">
        <title>Shoot transcriptome of the giant reed, Arundo donax.</title>
        <authorList>
            <person name="Barrero R.A."/>
            <person name="Guerrero F.D."/>
            <person name="Moolhuijzen P."/>
            <person name="Goolsby J.A."/>
            <person name="Tidwell J."/>
            <person name="Bellgard S.E."/>
            <person name="Bellgard M.I."/>
        </authorList>
    </citation>
    <scope>NUCLEOTIDE SEQUENCE</scope>
    <source>
        <tissue evidence="1">Shoot tissue taken approximately 20 cm above the soil surface</tissue>
    </source>
</reference>
<evidence type="ECO:0000313" key="1">
    <source>
        <dbReference type="EMBL" id="JAD20002.1"/>
    </source>
</evidence>
<reference evidence="1" key="1">
    <citation type="submission" date="2014-09" db="EMBL/GenBank/DDBJ databases">
        <authorList>
            <person name="Magalhaes I.L.F."/>
            <person name="Oliveira U."/>
            <person name="Santos F.R."/>
            <person name="Vidigal T.H.D.A."/>
            <person name="Brescovit A.D."/>
            <person name="Santos A.J."/>
        </authorList>
    </citation>
    <scope>NUCLEOTIDE SEQUENCE</scope>
    <source>
        <tissue evidence="1">Shoot tissue taken approximately 20 cm above the soil surface</tissue>
    </source>
</reference>
<dbReference type="AlphaFoldDB" id="A0A0A8Y8C8"/>
<proteinExistence type="predicted"/>
<name>A0A0A8Y8C8_ARUDO</name>
<sequence>MTAETNVSYTPRLCLQWVCVSLITLLVKSASVPDVTGTSA</sequence>
<organism evidence="1">
    <name type="scientific">Arundo donax</name>
    <name type="common">Giant reed</name>
    <name type="synonym">Donax arundinaceus</name>
    <dbReference type="NCBI Taxonomy" id="35708"/>
    <lineage>
        <taxon>Eukaryota</taxon>
        <taxon>Viridiplantae</taxon>
        <taxon>Streptophyta</taxon>
        <taxon>Embryophyta</taxon>
        <taxon>Tracheophyta</taxon>
        <taxon>Spermatophyta</taxon>
        <taxon>Magnoliopsida</taxon>
        <taxon>Liliopsida</taxon>
        <taxon>Poales</taxon>
        <taxon>Poaceae</taxon>
        <taxon>PACMAD clade</taxon>
        <taxon>Arundinoideae</taxon>
        <taxon>Arundineae</taxon>
        <taxon>Arundo</taxon>
    </lineage>
</organism>
<protein>
    <submittedName>
        <fullName evidence="1">Uncharacterized protein</fullName>
    </submittedName>
</protein>